<keyword evidence="2" id="KW-1185">Reference proteome</keyword>
<gene>
    <name evidence="1" type="ORF">BV25DRAFT_144046</name>
</gene>
<proteinExistence type="predicted"/>
<evidence type="ECO:0000313" key="1">
    <source>
        <dbReference type="EMBL" id="KAI0065186.1"/>
    </source>
</evidence>
<name>A0ACB8TAJ6_9AGAM</name>
<protein>
    <submittedName>
        <fullName evidence="1">Uncharacterized protein</fullName>
    </submittedName>
</protein>
<dbReference type="EMBL" id="MU277196">
    <property type="protein sequence ID" value="KAI0065186.1"/>
    <property type="molecule type" value="Genomic_DNA"/>
</dbReference>
<comment type="caution">
    <text evidence="1">The sequence shown here is derived from an EMBL/GenBank/DDBJ whole genome shotgun (WGS) entry which is preliminary data.</text>
</comment>
<reference evidence="1" key="2">
    <citation type="journal article" date="2022" name="New Phytol.">
        <title>Evolutionary transition to the ectomycorrhizal habit in the genomes of a hyperdiverse lineage of mushroom-forming fungi.</title>
        <authorList>
            <person name="Looney B."/>
            <person name="Miyauchi S."/>
            <person name="Morin E."/>
            <person name="Drula E."/>
            <person name="Courty P.E."/>
            <person name="Kohler A."/>
            <person name="Kuo A."/>
            <person name="LaButti K."/>
            <person name="Pangilinan J."/>
            <person name="Lipzen A."/>
            <person name="Riley R."/>
            <person name="Andreopoulos W."/>
            <person name="He G."/>
            <person name="Johnson J."/>
            <person name="Nolan M."/>
            <person name="Tritt A."/>
            <person name="Barry K.W."/>
            <person name="Grigoriev I.V."/>
            <person name="Nagy L.G."/>
            <person name="Hibbett D."/>
            <person name="Henrissat B."/>
            <person name="Matheny P.B."/>
            <person name="Labbe J."/>
            <person name="Martin F.M."/>
        </authorList>
    </citation>
    <scope>NUCLEOTIDE SEQUENCE</scope>
    <source>
        <strain evidence="1">HHB10654</strain>
    </source>
</reference>
<organism evidence="1 2">
    <name type="scientific">Artomyces pyxidatus</name>
    <dbReference type="NCBI Taxonomy" id="48021"/>
    <lineage>
        <taxon>Eukaryota</taxon>
        <taxon>Fungi</taxon>
        <taxon>Dikarya</taxon>
        <taxon>Basidiomycota</taxon>
        <taxon>Agaricomycotina</taxon>
        <taxon>Agaricomycetes</taxon>
        <taxon>Russulales</taxon>
        <taxon>Auriscalpiaceae</taxon>
        <taxon>Artomyces</taxon>
    </lineage>
</organism>
<accession>A0ACB8TAJ6</accession>
<reference evidence="1" key="1">
    <citation type="submission" date="2021-03" db="EMBL/GenBank/DDBJ databases">
        <authorList>
            <consortium name="DOE Joint Genome Institute"/>
            <person name="Ahrendt S."/>
            <person name="Looney B.P."/>
            <person name="Miyauchi S."/>
            <person name="Morin E."/>
            <person name="Drula E."/>
            <person name="Courty P.E."/>
            <person name="Chicoki N."/>
            <person name="Fauchery L."/>
            <person name="Kohler A."/>
            <person name="Kuo A."/>
            <person name="Labutti K."/>
            <person name="Pangilinan J."/>
            <person name="Lipzen A."/>
            <person name="Riley R."/>
            <person name="Andreopoulos W."/>
            <person name="He G."/>
            <person name="Johnson J."/>
            <person name="Barry K.W."/>
            <person name="Grigoriev I.V."/>
            <person name="Nagy L."/>
            <person name="Hibbett D."/>
            <person name="Henrissat B."/>
            <person name="Matheny P.B."/>
            <person name="Labbe J."/>
            <person name="Martin F."/>
        </authorList>
    </citation>
    <scope>NUCLEOTIDE SEQUENCE</scope>
    <source>
        <strain evidence="1">HHB10654</strain>
    </source>
</reference>
<sequence length="86" mass="9330">MPRSEQVSCAASARPCEEALLSLAASVSFVHPVPVLIRPERTWTTTPIGFMQPVPLLKSRRTSSSCESPLRPTGRTGSGRRLQSLP</sequence>
<dbReference type="Proteomes" id="UP000814140">
    <property type="component" value="Unassembled WGS sequence"/>
</dbReference>
<evidence type="ECO:0000313" key="2">
    <source>
        <dbReference type="Proteomes" id="UP000814140"/>
    </source>
</evidence>